<dbReference type="AlphaFoldDB" id="A0A419WSM0"/>
<dbReference type="InterPro" id="IPR001453">
    <property type="entry name" value="MoaB/Mog_dom"/>
</dbReference>
<dbReference type="EMBL" id="RAPQ01000011">
    <property type="protein sequence ID" value="RKD98489.1"/>
    <property type="molecule type" value="Genomic_DNA"/>
</dbReference>
<dbReference type="CDD" id="cd00885">
    <property type="entry name" value="cinA"/>
    <property type="match status" value="1"/>
</dbReference>
<dbReference type="InterPro" id="IPR008135">
    <property type="entry name" value="Competence-induced_CinA"/>
</dbReference>
<dbReference type="OrthoDB" id="9801454at2"/>
<dbReference type="NCBIfam" id="TIGR00177">
    <property type="entry name" value="molyb_syn"/>
    <property type="match status" value="1"/>
</dbReference>
<sequence>MQAEIITIGDEILIGQVVDTNSAWMAKELNKYGIGVSKITSISDEADDIVKTIEAAMKRSPLVLMTGGLGPTNDDITKKTLSDYFGMKLIQDDELYQKIQDRLAKYGIPMNRFNREQALIPDRARIIPNDFGSAPCMWFEKDKRILVSMPGVPFEMKGIMQNGLIPAITDYFITSEIVHKTIMTDGIGESVLAQMLSDWEENLPQGMKLAYLPSPGKVRLRLSITGDSKPELEKMVDAEVQKLKKILPDNIFAYDEIAIEERIAELLLEKGKTLGTAESCTGGYIAHLITSHAGSSAYFKGSVVSYSNEIKENVLGVNSKDLEEFGAVSQEIVEQMVTGARKVLNTDYAVATSGIAGPDGGTDEKPVGTVWIALAGDFGVRSEKLELYKVRERNIKVSAFKVLNLLRKELEK</sequence>
<dbReference type="Gene3D" id="3.90.950.20">
    <property type="entry name" value="CinA-like"/>
    <property type="match status" value="1"/>
</dbReference>
<dbReference type="InterPro" id="IPR050101">
    <property type="entry name" value="CinA"/>
</dbReference>
<dbReference type="SUPFAM" id="SSF142433">
    <property type="entry name" value="CinA-like"/>
    <property type="match status" value="1"/>
</dbReference>
<keyword evidence="4" id="KW-1185">Reference proteome</keyword>
<dbReference type="Pfam" id="PF00994">
    <property type="entry name" value="MoCF_biosynth"/>
    <property type="match status" value="1"/>
</dbReference>
<dbReference type="Pfam" id="PF02464">
    <property type="entry name" value="CinA"/>
    <property type="match status" value="1"/>
</dbReference>
<comment type="caution">
    <text evidence="3">The sequence shown here is derived from an EMBL/GenBank/DDBJ whole genome shotgun (WGS) entry which is preliminary data.</text>
</comment>
<dbReference type="PANTHER" id="PTHR13939:SF0">
    <property type="entry name" value="NMN AMIDOHYDROLASE-LIKE PROTEIN YFAY"/>
    <property type="match status" value="1"/>
</dbReference>
<name>A0A419WSM0_9BACT</name>
<evidence type="ECO:0000313" key="4">
    <source>
        <dbReference type="Proteomes" id="UP000284531"/>
    </source>
</evidence>
<dbReference type="HAMAP" id="MF_00226_B">
    <property type="entry name" value="CinA_B"/>
    <property type="match status" value="1"/>
</dbReference>
<evidence type="ECO:0000256" key="1">
    <source>
        <dbReference type="HAMAP-Rule" id="MF_00226"/>
    </source>
</evidence>
<feature type="domain" description="MoaB/Mog" evidence="2">
    <location>
        <begin position="4"/>
        <end position="171"/>
    </location>
</feature>
<dbReference type="Gene3D" id="3.30.70.2860">
    <property type="match status" value="1"/>
</dbReference>
<reference evidence="3 4" key="1">
    <citation type="submission" date="2018-09" db="EMBL/GenBank/DDBJ databases">
        <title>Genomic Encyclopedia of Archaeal and Bacterial Type Strains, Phase II (KMG-II): from individual species to whole genera.</title>
        <authorList>
            <person name="Goeker M."/>
        </authorList>
    </citation>
    <scope>NUCLEOTIDE SEQUENCE [LARGE SCALE GENOMIC DNA]</scope>
    <source>
        <strain evidence="3 4">DSM 21950</strain>
    </source>
</reference>
<evidence type="ECO:0000259" key="2">
    <source>
        <dbReference type="SMART" id="SM00852"/>
    </source>
</evidence>
<dbReference type="InterPro" id="IPR036653">
    <property type="entry name" value="CinA-like_C"/>
</dbReference>
<accession>A0A419WSM0</accession>
<dbReference type="NCBIfam" id="TIGR00199">
    <property type="entry name" value="PncC_domain"/>
    <property type="match status" value="1"/>
</dbReference>
<comment type="similarity">
    <text evidence="1">Belongs to the CinA family.</text>
</comment>
<dbReference type="PIRSF" id="PIRSF006728">
    <property type="entry name" value="CinA"/>
    <property type="match status" value="1"/>
</dbReference>
<organism evidence="3 4">
    <name type="scientific">Marinifilum flexuosum</name>
    <dbReference type="NCBI Taxonomy" id="1117708"/>
    <lineage>
        <taxon>Bacteria</taxon>
        <taxon>Pseudomonadati</taxon>
        <taxon>Bacteroidota</taxon>
        <taxon>Bacteroidia</taxon>
        <taxon>Marinilabiliales</taxon>
        <taxon>Marinifilaceae</taxon>
    </lineage>
</organism>
<dbReference type="RefSeq" id="WP_120241084.1">
    <property type="nucleotide sequence ID" value="NZ_RAPQ01000011.1"/>
</dbReference>
<dbReference type="InterPro" id="IPR041424">
    <property type="entry name" value="CinA_KH"/>
</dbReference>
<evidence type="ECO:0000313" key="3">
    <source>
        <dbReference type="EMBL" id="RKD98489.1"/>
    </source>
</evidence>
<dbReference type="PANTHER" id="PTHR13939">
    <property type="entry name" value="NICOTINAMIDE-NUCLEOTIDE AMIDOHYDROLASE PNCC"/>
    <property type="match status" value="1"/>
</dbReference>
<dbReference type="Gene3D" id="3.40.980.10">
    <property type="entry name" value="MoaB/Mog-like domain"/>
    <property type="match status" value="1"/>
</dbReference>
<dbReference type="SMART" id="SM00852">
    <property type="entry name" value="MoCF_biosynth"/>
    <property type="match status" value="1"/>
</dbReference>
<dbReference type="NCBIfam" id="TIGR00200">
    <property type="entry name" value="cinA_nterm"/>
    <property type="match status" value="1"/>
</dbReference>
<proteinExistence type="inferred from homology"/>
<dbReference type="InterPro" id="IPR008136">
    <property type="entry name" value="CinA_C"/>
</dbReference>
<dbReference type="InterPro" id="IPR036425">
    <property type="entry name" value="MoaB/Mog-like_dom_sf"/>
</dbReference>
<dbReference type="SUPFAM" id="SSF53218">
    <property type="entry name" value="Molybdenum cofactor biosynthesis proteins"/>
    <property type="match status" value="1"/>
</dbReference>
<protein>
    <recommendedName>
        <fullName evidence="1">CinA-like protein</fullName>
    </recommendedName>
</protein>
<dbReference type="NCBIfam" id="NF001813">
    <property type="entry name" value="PRK00549.1"/>
    <property type="match status" value="1"/>
</dbReference>
<dbReference type="Pfam" id="PF18146">
    <property type="entry name" value="CinA_KH"/>
    <property type="match status" value="1"/>
</dbReference>
<gene>
    <name evidence="3" type="ORF">BXY64_3348</name>
</gene>
<dbReference type="Proteomes" id="UP000284531">
    <property type="component" value="Unassembled WGS sequence"/>
</dbReference>